<comment type="caution">
    <text evidence="2">The sequence shown here is derived from an EMBL/GenBank/DDBJ whole genome shotgun (WGS) entry which is preliminary data.</text>
</comment>
<sequence>MMNKSQPSRLSPDEASPLPHQQPCKALPIRGQSSKVKSPNGEATGSQMKPSKTKKAPYKALLIRARSPDFEEYSSESEYSSDEFSYEADGEASDSSSADSDATDVKPMKNKTARKAPISQEPEAGMEIEEPNKRRRISEKDDDSEDTMSWEPEVKKTP</sequence>
<reference evidence="2 3" key="1">
    <citation type="submission" date="2020-12" db="EMBL/GenBank/DDBJ databases">
        <title>Concerted genomic and epigenomic changes stabilize Arabidopsis allopolyploids.</title>
        <authorList>
            <person name="Chen Z."/>
        </authorList>
    </citation>
    <scope>NUCLEOTIDE SEQUENCE [LARGE SCALE GENOMIC DNA]</scope>
    <source>
        <strain evidence="2">As9502</strain>
        <tissue evidence="2">Leaf</tissue>
    </source>
</reference>
<feature type="compositionally biased region" description="Acidic residues" evidence="1">
    <location>
        <begin position="70"/>
        <end position="92"/>
    </location>
</feature>
<dbReference type="EMBL" id="JAEFBJ010000012">
    <property type="protein sequence ID" value="KAG7546491.1"/>
    <property type="molecule type" value="Genomic_DNA"/>
</dbReference>
<accession>A0A8T1YJU1</accession>
<dbReference type="Proteomes" id="UP000694251">
    <property type="component" value="Chromosome 12"/>
</dbReference>
<keyword evidence="3" id="KW-1185">Reference proteome</keyword>
<name>A0A8T1YJU1_ARASU</name>
<dbReference type="AlphaFoldDB" id="A0A8T1YJU1"/>
<evidence type="ECO:0000256" key="1">
    <source>
        <dbReference type="SAM" id="MobiDB-lite"/>
    </source>
</evidence>
<gene>
    <name evidence="2" type="ORF">ISN44_As12g018420</name>
</gene>
<proteinExistence type="predicted"/>
<evidence type="ECO:0000313" key="3">
    <source>
        <dbReference type="Proteomes" id="UP000694251"/>
    </source>
</evidence>
<organism evidence="2 3">
    <name type="scientific">Arabidopsis suecica</name>
    <name type="common">Swedish thale-cress</name>
    <name type="synonym">Cardaminopsis suecica</name>
    <dbReference type="NCBI Taxonomy" id="45249"/>
    <lineage>
        <taxon>Eukaryota</taxon>
        <taxon>Viridiplantae</taxon>
        <taxon>Streptophyta</taxon>
        <taxon>Embryophyta</taxon>
        <taxon>Tracheophyta</taxon>
        <taxon>Spermatophyta</taxon>
        <taxon>Magnoliopsida</taxon>
        <taxon>eudicotyledons</taxon>
        <taxon>Gunneridae</taxon>
        <taxon>Pentapetalae</taxon>
        <taxon>rosids</taxon>
        <taxon>malvids</taxon>
        <taxon>Brassicales</taxon>
        <taxon>Brassicaceae</taxon>
        <taxon>Camelineae</taxon>
        <taxon>Arabidopsis</taxon>
    </lineage>
</organism>
<protein>
    <submittedName>
        <fullName evidence="2">Uncharacterized protein</fullName>
    </submittedName>
</protein>
<feature type="compositionally biased region" description="Polar residues" evidence="1">
    <location>
        <begin position="31"/>
        <end position="50"/>
    </location>
</feature>
<evidence type="ECO:0000313" key="2">
    <source>
        <dbReference type="EMBL" id="KAG7546491.1"/>
    </source>
</evidence>
<dbReference type="OrthoDB" id="1099668at2759"/>
<feature type="region of interest" description="Disordered" evidence="1">
    <location>
        <begin position="1"/>
        <end position="158"/>
    </location>
</feature>